<dbReference type="HOGENOM" id="CLU_387813_0_0_1"/>
<dbReference type="EMBL" id="KN839878">
    <property type="protein sequence ID" value="KIJ59922.1"/>
    <property type="molecule type" value="Genomic_DNA"/>
</dbReference>
<evidence type="ECO:0000256" key="1">
    <source>
        <dbReference type="SAM" id="MobiDB-lite"/>
    </source>
</evidence>
<sequence length="712" mass="79178">MNPSSFQDLRTLPQQRVNLFAHRFGLNRTQLSKFYNEVQMAAQGTYVVDMNNVVSPSRGSALWKLLYRICGMSPQLIPAEPITEGDVKLGRNWAYIYRFPRRPSPHAPTVDPARNAIISGSRDDVSNHVPETRVEQTVECSNPLSEGLILPPLFEGPTQVPEALYQQLTPLPDRLEDGSLPPQEPEPMEIYFSPQRSAMDIDETNSLPAGSPMSITEDPEMVEVPLYVTPPTNVAAATYSRQLLSAPGILHTWRHLRSFTMQDFDELNFLTREWMKRTGTFADVSFSDDDDSYAQEPISASRQDVPETPRNREPCPHLNLAIRQFLPTLSLPSPESAPSEPELRTPDSVAYYNAEPLRFARPNSEPKSPTELWGDDKPLIALDSDDEESFPFEPRTTVLGASNAANRLSMPHPGPTPICIMDEPYVLLTGPPILRPTRPARPVRRSRAHRPEPYARPPPVPSRMSLDPASLAEKERRRQFHAKQPSRNMDHPPRRDGPMQRRSMMSMPMPTPEPIMPEPTPMPIMPVPTQSQTQTPTQIPMPMPTAQAANRSGGGGSKTKKKGIFKKLLGISAPGESINSQRRLKHMKKTPPQEEAASSSGIRSDPGFGAPQYPFSRHEPVPCLKPFTAFGGRKRTTIGPDPIAKGKAKPSGLSDRFDWLGELQSQQGNQSFDARDASLRIEQPLDLGVDHSLTAAAGVNEDLYLRSVGIRP</sequence>
<organism evidence="2 3">
    <name type="scientific">Hydnomerulius pinastri MD-312</name>
    <dbReference type="NCBI Taxonomy" id="994086"/>
    <lineage>
        <taxon>Eukaryota</taxon>
        <taxon>Fungi</taxon>
        <taxon>Dikarya</taxon>
        <taxon>Basidiomycota</taxon>
        <taxon>Agaricomycotina</taxon>
        <taxon>Agaricomycetes</taxon>
        <taxon>Agaricomycetidae</taxon>
        <taxon>Boletales</taxon>
        <taxon>Boletales incertae sedis</taxon>
        <taxon>Leucogyrophana</taxon>
    </lineage>
</organism>
<reference evidence="2 3" key="1">
    <citation type="submission" date="2014-04" db="EMBL/GenBank/DDBJ databases">
        <title>Evolutionary Origins and Diversification of the Mycorrhizal Mutualists.</title>
        <authorList>
            <consortium name="DOE Joint Genome Institute"/>
            <consortium name="Mycorrhizal Genomics Consortium"/>
            <person name="Kohler A."/>
            <person name="Kuo A."/>
            <person name="Nagy L.G."/>
            <person name="Floudas D."/>
            <person name="Copeland A."/>
            <person name="Barry K.W."/>
            <person name="Cichocki N."/>
            <person name="Veneault-Fourrey C."/>
            <person name="LaButti K."/>
            <person name="Lindquist E.A."/>
            <person name="Lipzen A."/>
            <person name="Lundell T."/>
            <person name="Morin E."/>
            <person name="Murat C."/>
            <person name="Riley R."/>
            <person name="Ohm R."/>
            <person name="Sun H."/>
            <person name="Tunlid A."/>
            <person name="Henrissat B."/>
            <person name="Grigoriev I.V."/>
            <person name="Hibbett D.S."/>
            <person name="Martin F."/>
        </authorList>
    </citation>
    <scope>NUCLEOTIDE SEQUENCE [LARGE SCALE GENOMIC DNA]</scope>
    <source>
        <strain evidence="2 3">MD-312</strain>
    </source>
</reference>
<evidence type="ECO:0000313" key="2">
    <source>
        <dbReference type="EMBL" id="KIJ59922.1"/>
    </source>
</evidence>
<name>A0A0C9WA14_9AGAM</name>
<dbReference type="AlphaFoldDB" id="A0A0C9WA14"/>
<feature type="region of interest" description="Disordered" evidence="1">
    <location>
        <begin position="285"/>
        <end position="312"/>
    </location>
</feature>
<accession>A0A0C9WA14</accession>
<feature type="region of interest" description="Disordered" evidence="1">
    <location>
        <begin position="576"/>
        <end position="609"/>
    </location>
</feature>
<dbReference type="Proteomes" id="UP000053820">
    <property type="component" value="Unassembled WGS sequence"/>
</dbReference>
<feature type="compositionally biased region" description="Basic and acidic residues" evidence="1">
    <location>
        <begin position="488"/>
        <end position="499"/>
    </location>
</feature>
<keyword evidence="3" id="KW-1185">Reference proteome</keyword>
<protein>
    <submittedName>
        <fullName evidence="2">Uncharacterized protein</fullName>
    </submittedName>
</protein>
<gene>
    <name evidence="2" type="ORF">HYDPIDRAFT_190250</name>
</gene>
<evidence type="ECO:0000313" key="3">
    <source>
        <dbReference type="Proteomes" id="UP000053820"/>
    </source>
</evidence>
<proteinExistence type="predicted"/>
<feature type="region of interest" description="Disordered" evidence="1">
    <location>
        <begin position="632"/>
        <end position="651"/>
    </location>
</feature>
<feature type="region of interest" description="Disordered" evidence="1">
    <location>
        <begin position="431"/>
        <end position="507"/>
    </location>
</feature>